<dbReference type="InterPro" id="IPR005018">
    <property type="entry name" value="DOMON_domain"/>
</dbReference>
<dbReference type="AlphaFoldDB" id="A0A6L2Q2H7"/>
<dbReference type="InParanoid" id="A0A6L2Q2H7"/>
<dbReference type="InterPro" id="IPR019545">
    <property type="entry name" value="DM13_domain"/>
</dbReference>
<dbReference type="PANTHER" id="PTHR24036:SF16">
    <property type="entry name" value="KNICKKOPF"/>
    <property type="match status" value="1"/>
</dbReference>
<dbReference type="FunCoup" id="A0A6L2Q2H7">
    <property type="interactions" value="10"/>
</dbReference>
<name>A0A6L2Q2H7_COPFO</name>
<dbReference type="SMART" id="SM00686">
    <property type="entry name" value="DM13"/>
    <property type="match status" value="2"/>
</dbReference>
<feature type="domain" description="DOMON" evidence="2">
    <location>
        <begin position="302"/>
        <end position="435"/>
    </location>
</feature>
<organism evidence="4 5">
    <name type="scientific">Coptotermes formosanus</name>
    <name type="common">Formosan subterranean termite</name>
    <dbReference type="NCBI Taxonomy" id="36987"/>
    <lineage>
        <taxon>Eukaryota</taxon>
        <taxon>Metazoa</taxon>
        <taxon>Ecdysozoa</taxon>
        <taxon>Arthropoda</taxon>
        <taxon>Hexapoda</taxon>
        <taxon>Insecta</taxon>
        <taxon>Pterygota</taxon>
        <taxon>Neoptera</taxon>
        <taxon>Polyneoptera</taxon>
        <taxon>Dictyoptera</taxon>
        <taxon>Blattodea</taxon>
        <taxon>Blattoidea</taxon>
        <taxon>Termitoidae</taxon>
        <taxon>Rhinotermitidae</taxon>
        <taxon>Coptotermes</taxon>
    </lineage>
</organism>
<reference evidence="5" key="1">
    <citation type="submission" date="2020-01" db="EMBL/GenBank/DDBJ databases">
        <title>Draft genome sequence of the Termite Coptotermes fromosanus.</title>
        <authorList>
            <person name="Itakura S."/>
            <person name="Yosikawa Y."/>
            <person name="Umezawa K."/>
        </authorList>
    </citation>
    <scope>NUCLEOTIDE SEQUENCE [LARGE SCALE GENOMIC DNA]</scope>
</reference>
<dbReference type="Pfam" id="PF10517">
    <property type="entry name" value="DM13"/>
    <property type="match status" value="2"/>
</dbReference>
<evidence type="ECO:0000313" key="5">
    <source>
        <dbReference type="Proteomes" id="UP000502823"/>
    </source>
</evidence>
<proteinExistence type="predicted"/>
<accession>A0A6L2Q2H7</accession>
<evidence type="ECO:0000256" key="1">
    <source>
        <dbReference type="ARBA" id="ARBA00022737"/>
    </source>
</evidence>
<dbReference type="SMART" id="SM00664">
    <property type="entry name" value="DoH"/>
    <property type="match status" value="1"/>
</dbReference>
<evidence type="ECO:0000259" key="3">
    <source>
        <dbReference type="PROSITE" id="PS51549"/>
    </source>
</evidence>
<dbReference type="InterPro" id="IPR052126">
    <property type="entry name" value="Spindle_Org/Thrombomodulin"/>
</dbReference>
<evidence type="ECO:0000313" key="4">
    <source>
        <dbReference type="EMBL" id="GFG36057.1"/>
    </source>
</evidence>
<dbReference type="PANTHER" id="PTHR24036">
    <property type="entry name" value="SKELETOR-RELATED"/>
    <property type="match status" value="1"/>
</dbReference>
<dbReference type="Pfam" id="PF03351">
    <property type="entry name" value="DOMON"/>
    <property type="match status" value="1"/>
</dbReference>
<evidence type="ECO:0000259" key="2">
    <source>
        <dbReference type="PROSITE" id="PS50836"/>
    </source>
</evidence>
<feature type="domain" description="DM13" evidence="3">
    <location>
        <begin position="52"/>
        <end position="159"/>
    </location>
</feature>
<dbReference type="CDD" id="cd09631">
    <property type="entry name" value="DOMON_DOH"/>
    <property type="match status" value="1"/>
</dbReference>
<dbReference type="OrthoDB" id="2448405at2759"/>
<keyword evidence="5" id="KW-1185">Reference proteome</keyword>
<dbReference type="Proteomes" id="UP000502823">
    <property type="component" value="Unassembled WGS sequence"/>
</dbReference>
<comment type="caution">
    <text evidence="4">The sequence shown here is derived from an EMBL/GenBank/DDBJ whole genome shotgun (WGS) entry which is preliminary data.</text>
</comment>
<dbReference type="InterPro" id="IPR045266">
    <property type="entry name" value="DOH_DOMON"/>
</dbReference>
<dbReference type="EMBL" id="BLKM01006038">
    <property type="protein sequence ID" value="GFG36057.1"/>
    <property type="molecule type" value="Genomic_DNA"/>
</dbReference>
<dbReference type="PROSITE" id="PS51549">
    <property type="entry name" value="DM13"/>
    <property type="match status" value="2"/>
</dbReference>
<gene>
    <name evidence="4" type="ORF">Cfor_01724</name>
</gene>
<dbReference type="PROSITE" id="PS50836">
    <property type="entry name" value="DOMON"/>
    <property type="match status" value="1"/>
</dbReference>
<sequence length="700" mass="78541">MTDMSFSSIILELSFHVLRYSGVSMRFCAQAAAGIPKPVNYAGCEDNEIYRGKYLGKINSYHHQVSGDVYAVDEYTFLLTNFNYDGNGADTFFWAGAANRPGPQGFIVPDEYGKTNVLDRYFNKDFTLTLPDNKKITEIKWLAVYDLSSQNTFGDVYIPEEFEPPTTQKISRLTGRSHDVDSENIEIIDAKTIKISQFTYNGKGKDTYFWVGLGPQPSSKGAKVPDEYGYLDPLRAYSKEDIILQLPGEWNIFEMDWFSVYDVVSKENYGSVIIPDGLNVPPSLVKIAPHTTALPNCFQLHKDMQVSWEIFGPQITIQLAGQVAEDEYMAFGLSAAENKSEMIGADVAIAYIDGYLGYATDYNITAKAPCGKVLGQYKGVCKDELLGGIDNNQLHTAVRENGINIITYRRTLISSDPGDKEYPTEGSSYVVWAIGRLNHNKEPMFHDSYPKGNVKLELNRKERESNCFAFTHTQEGFRKPWEKSQIFDRTIRTFTAILGPSGGKRGYQGITGMTSTGLAWYINGYLIPELWLRRGLTYAFKIYGGNNPHSAETYHPFIVTDEPHGGFDRLSEEAQKKVRVLAGVEFTRRGQPRPTAAGPLCIAQHNGRDRRLDDDFPTFKKFNRSLVFSCDEGEPAILEVTPNTTWPDVVYYNSFTHANMGWKIHVVDSYASASKSPTSLKIMSVPTVILMCTVILFVAL</sequence>
<keyword evidence="1" id="KW-0677">Repeat</keyword>
<feature type="domain" description="DM13" evidence="3">
    <location>
        <begin position="168"/>
        <end position="275"/>
    </location>
</feature>
<protein>
    <recommendedName>
        <fullName evidence="6">DOMON domain-containing protein</fullName>
    </recommendedName>
</protein>
<evidence type="ECO:0008006" key="6">
    <source>
        <dbReference type="Google" id="ProtNLM"/>
    </source>
</evidence>